<reference evidence="4" key="1">
    <citation type="submission" date="2023-05" db="EMBL/GenBank/DDBJ databases">
        <authorList>
            <person name="Stuckert A."/>
        </authorList>
    </citation>
    <scope>NUCLEOTIDE SEQUENCE</scope>
</reference>
<feature type="domain" description="HMG box" evidence="3">
    <location>
        <begin position="1"/>
        <end position="61"/>
    </location>
</feature>
<proteinExistence type="predicted"/>
<evidence type="ECO:0000256" key="2">
    <source>
        <dbReference type="PROSITE-ProRule" id="PRU00267"/>
    </source>
</evidence>
<dbReference type="SMART" id="SM00398">
    <property type="entry name" value="HMG"/>
    <property type="match status" value="1"/>
</dbReference>
<dbReference type="Proteomes" id="UP001162483">
    <property type="component" value="Unassembled WGS sequence"/>
</dbReference>
<name>A0ABN9BRL5_9NEOB</name>
<dbReference type="InterPro" id="IPR050140">
    <property type="entry name" value="SRY-related_HMG-box_TF-like"/>
</dbReference>
<dbReference type="InterPro" id="IPR009071">
    <property type="entry name" value="HMG_box_dom"/>
</dbReference>
<gene>
    <name evidence="4" type="ORF">SPARVUS_LOCUS3461958</name>
</gene>
<dbReference type="Pfam" id="PF00505">
    <property type="entry name" value="HMG_box"/>
    <property type="match status" value="1"/>
</dbReference>
<organism evidence="4 5">
    <name type="scientific">Staurois parvus</name>
    <dbReference type="NCBI Taxonomy" id="386267"/>
    <lineage>
        <taxon>Eukaryota</taxon>
        <taxon>Metazoa</taxon>
        <taxon>Chordata</taxon>
        <taxon>Craniata</taxon>
        <taxon>Vertebrata</taxon>
        <taxon>Euteleostomi</taxon>
        <taxon>Amphibia</taxon>
        <taxon>Batrachia</taxon>
        <taxon>Anura</taxon>
        <taxon>Neobatrachia</taxon>
        <taxon>Ranoidea</taxon>
        <taxon>Ranidae</taxon>
        <taxon>Staurois</taxon>
    </lineage>
</organism>
<evidence type="ECO:0000313" key="4">
    <source>
        <dbReference type="EMBL" id="CAI9550147.1"/>
    </source>
</evidence>
<evidence type="ECO:0000256" key="1">
    <source>
        <dbReference type="ARBA" id="ARBA00023125"/>
    </source>
</evidence>
<keyword evidence="5" id="KW-1185">Reference proteome</keyword>
<dbReference type="PANTHER" id="PTHR10270:SF323">
    <property type="entry name" value="TRANSCRIPTION FACTOR SOX-14-RELATED"/>
    <property type="match status" value="1"/>
</dbReference>
<dbReference type="InterPro" id="IPR036910">
    <property type="entry name" value="HMG_box_dom_sf"/>
</dbReference>
<evidence type="ECO:0000259" key="3">
    <source>
        <dbReference type="PROSITE" id="PS50118"/>
    </source>
</evidence>
<dbReference type="Gene3D" id="1.10.30.10">
    <property type="entry name" value="High mobility group box domain"/>
    <property type="match status" value="1"/>
</dbReference>
<dbReference type="PANTHER" id="PTHR10270">
    <property type="entry name" value="SOX TRANSCRIPTION FACTOR"/>
    <property type="match status" value="1"/>
</dbReference>
<dbReference type="PROSITE" id="PS50118">
    <property type="entry name" value="HMG_BOX_2"/>
    <property type="match status" value="1"/>
</dbReference>
<keyword evidence="2" id="KW-0539">Nucleus</keyword>
<dbReference type="SUPFAM" id="SSF47095">
    <property type="entry name" value="HMG-box"/>
    <property type="match status" value="1"/>
</dbReference>
<comment type="caution">
    <text evidence="4">The sequence shown here is derived from an EMBL/GenBank/DDBJ whole genome shotgun (WGS) entry which is preliminary data.</text>
</comment>
<keyword evidence="1 2" id="KW-0238">DNA-binding</keyword>
<accession>A0ABN9BRL5</accession>
<evidence type="ECO:0000313" key="5">
    <source>
        <dbReference type="Proteomes" id="UP001162483"/>
    </source>
</evidence>
<protein>
    <recommendedName>
        <fullName evidence="3">HMG box domain-containing protein</fullName>
    </recommendedName>
</protein>
<sequence>MLWAMLERKKIFEKFPTYNNAEICKMLGDNWHSLTEAQRKPFILEARRQRIQHMSDYPDYKRKQKKLEENNQCFLPHQVSVATIMPMVGSAGDGQRAVPFAPHEWIS</sequence>
<dbReference type="EMBL" id="CATNWA010005505">
    <property type="protein sequence ID" value="CAI9550147.1"/>
    <property type="molecule type" value="Genomic_DNA"/>
</dbReference>
<feature type="DNA-binding region" description="HMG box" evidence="2">
    <location>
        <begin position="1"/>
        <end position="61"/>
    </location>
</feature>